<evidence type="ECO:0000256" key="2">
    <source>
        <dbReference type="ARBA" id="ARBA00011022"/>
    </source>
</evidence>
<dbReference type="PANTHER" id="PTHR31109:SF2">
    <property type="entry name" value="RIBOSOME BIOGENESIS PROTEIN SLX9 HOMOLOG"/>
    <property type="match status" value="1"/>
</dbReference>
<organism evidence="5 6">
    <name type="scientific">Mortierella alpina</name>
    <name type="common">Oleaginous fungus</name>
    <name type="synonym">Mortierella renispora</name>
    <dbReference type="NCBI Taxonomy" id="64518"/>
    <lineage>
        <taxon>Eukaryota</taxon>
        <taxon>Fungi</taxon>
        <taxon>Fungi incertae sedis</taxon>
        <taxon>Mucoromycota</taxon>
        <taxon>Mortierellomycotina</taxon>
        <taxon>Mortierellomycetes</taxon>
        <taxon>Mortierellales</taxon>
        <taxon>Mortierellaceae</taxon>
        <taxon>Mortierella</taxon>
    </lineage>
</organism>
<dbReference type="AlphaFoldDB" id="A0A9P6IYG3"/>
<comment type="similarity">
    <text evidence="2">Belongs to the SLX9 family.</text>
</comment>
<proteinExistence type="inferred from homology"/>
<evidence type="ECO:0000256" key="3">
    <source>
        <dbReference type="ARBA" id="ARBA00021321"/>
    </source>
</evidence>
<protein>
    <recommendedName>
        <fullName evidence="3">Ribosome biogenesis protein SLX9</fullName>
    </recommendedName>
</protein>
<gene>
    <name evidence="5" type="ORF">BGZ70_001074</name>
</gene>
<reference evidence="5" key="1">
    <citation type="journal article" date="2020" name="Fungal Divers.">
        <title>Resolving the Mortierellaceae phylogeny through synthesis of multi-gene phylogenetics and phylogenomics.</title>
        <authorList>
            <person name="Vandepol N."/>
            <person name="Liber J."/>
            <person name="Desiro A."/>
            <person name="Na H."/>
            <person name="Kennedy M."/>
            <person name="Barry K."/>
            <person name="Grigoriev I.V."/>
            <person name="Miller A.N."/>
            <person name="O'Donnell K."/>
            <person name="Stajich J.E."/>
            <person name="Bonito G."/>
        </authorList>
    </citation>
    <scope>NUCLEOTIDE SEQUENCE</scope>
    <source>
        <strain evidence="5">CK1249</strain>
    </source>
</reference>
<accession>A0A9P6IYG3</accession>
<dbReference type="PANTHER" id="PTHR31109">
    <property type="entry name" value="PROTEIN FAM207A"/>
    <property type="match status" value="1"/>
</dbReference>
<comment type="subcellular location">
    <subcellularLocation>
        <location evidence="1">Nucleus</location>
        <location evidence="1">Nucleolus</location>
    </subcellularLocation>
</comment>
<evidence type="ECO:0000256" key="4">
    <source>
        <dbReference type="ARBA" id="ARBA00023242"/>
    </source>
</evidence>
<evidence type="ECO:0000256" key="1">
    <source>
        <dbReference type="ARBA" id="ARBA00004604"/>
    </source>
</evidence>
<dbReference type="GO" id="GO:0000462">
    <property type="term" value="P:maturation of SSU-rRNA from tricistronic rRNA transcript (SSU-rRNA, 5.8S rRNA, LSU-rRNA)"/>
    <property type="evidence" value="ECO:0007669"/>
    <property type="project" value="InterPro"/>
</dbReference>
<keyword evidence="4" id="KW-0539">Nucleus</keyword>
<dbReference type="GO" id="GO:0005730">
    <property type="term" value="C:nucleolus"/>
    <property type="evidence" value="ECO:0007669"/>
    <property type="project" value="UniProtKB-SubCell"/>
</dbReference>
<comment type="caution">
    <text evidence="5">The sequence shown here is derived from an EMBL/GenBank/DDBJ whole genome shotgun (WGS) entry which is preliminary data.</text>
</comment>
<dbReference type="OrthoDB" id="18703at2759"/>
<keyword evidence="6" id="KW-1185">Reference proteome</keyword>
<name>A0A9P6IYG3_MORAP</name>
<dbReference type="Pfam" id="PF15341">
    <property type="entry name" value="SLX9"/>
    <property type="match status" value="1"/>
</dbReference>
<dbReference type="Proteomes" id="UP000738359">
    <property type="component" value="Unassembled WGS sequence"/>
</dbReference>
<dbReference type="GO" id="GO:0030686">
    <property type="term" value="C:90S preribosome"/>
    <property type="evidence" value="ECO:0007669"/>
    <property type="project" value="InterPro"/>
</dbReference>
<evidence type="ECO:0000313" key="5">
    <source>
        <dbReference type="EMBL" id="KAF9951231.1"/>
    </source>
</evidence>
<dbReference type="GO" id="GO:0030688">
    <property type="term" value="C:preribosome, small subunit precursor"/>
    <property type="evidence" value="ECO:0007669"/>
    <property type="project" value="InterPro"/>
</dbReference>
<evidence type="ECO:0000313" key="6">
    <source>
        <dbReference type="Proteomes" id="UP000738359"/>
    </source>
</evidence>
<sequence length="224" mass="24375">MPKVKASKSRVHHKAVNKDAVISTAAAATTAKPTTAAATAHAQSTGESIQDMKQQFGLEFEDDKVDKKDKRKLRHDKWMSKLEATYNPQKKKKKIAQNQALSVDFGSFHDVLSTIDPTKAQTTVPAAIKPGKKANNTAAAPAAPLIDHKQFTIHSDSSKPLQSKKAKKKAAMQEILRFQNVLAHPAFKSNPLLTIQQHVKNTMEMAPPEPVAASIAGAPELMED</sequence>
<dbReference type="EMBL" id="JAAAHY010001221">
    <property type="protein sequence ID" value="KAF9951231.1"/>
    <property type="molecule type" value="Genomic_DNA"/>
</dbReference>
<dbReference type="InterPro" id="IPR028160">
    <property type="entry name" value="Slx9-like"/>
</dbReference>